<feature type="zinc finger region" description="C3H1-type" evidence="5">
    <location>
        <begin position="22"/>
        <end position="49"/>
    </location>
</feature>
<evidence type="ECO:0000259" key="6">
    <source>
        <dbReference type="PROSITE" id="PS50103"/>
    </source>
</evidence>
<dbReference type="GO" id="GO:0008270">
    <property type="term" value="F:zinc ion binding"/>
    <property type="evidence" value="ECO:0007669"/>
    <property type="project" value="UniProtKB-KW"/>
</dbReference>
<dbReference type="OrthoDB" id="415459at2759"/>
<dbReference type="AlphaFoldDB" id="A0A1Y1JDB3"/>
<dbReference type="Gene3D" id="3.30.1370.210">
    <property type="match status" value="1"/>
</dbReference>
<proteinExistence type="predicted"/>
<dbReference type="RefSeq" id="XP_028543098.1">
    <property type="nucleotide sequence ID" value="XM_028687297.1"/>
</dbReference>
<evidence type="ECO:0000313" key="8">
    <source>
        <dbReference type="Proteomes" id="UP000195521"/>
    </source>
</evidence>
<evidence type="ECO:0000313" key="7">
    <source>
        <dbReference type="EMBL" id="GAW80509.1"/>
    </source>
</evidence>
<comment type="caution">
    <text evidence="7">The sequence shown here is derived from an EMBL/GenBank/DDBJ whole genome shotgun (WGS) entry which is preliminary data.</text>
</comment>
<dbReference type="InterPro" id="IPR000571">
    <property type="entry name" value="Znf_CCCH"/>
</dbReference>
<keyword evidence="4 5" id="KW-0862">Zinc</keyword>
<evidence type="ECO:0000256" key="3">
    <source>
        <dbReference type="ARBA" id="ARBA00022771"/>
    </source>
</evidence>
<feature type="domain" description="C3H1-type" evidence="6">
    <location>
        <begin position="94"/>
        <end position="121"/>
    </location>
</feature>
<protein>
    <recommendedName>
        <fullName evidence="6">C3H1-type domain-containing protein</fullName>
    </recommendedName>
</protein>
<dbReference type="GeneID" id="39747224"/>
<dbReference type="EMBL" id="BDQF01000009">
    <property type="protein sequence ID" value="GAW80509.1"/>
    <property type="molecule type" value="Genomic_DNA"/>
</dbReference>
<dbReference type="InterPro" id="IPR036855">
    <property type="entry name" value="Znf_CCCH_sf"/>
</dbReference>
<dbReference type="GO" id="GO:0003729">
    <property type="term" value="F:mRNA binding"/>
    <property type="evidence" value="ECO:0007669"/>
    <property type="project" value="InterPro"/>
</dbReference>
<dbReference type="InterPro" id="IPR045877">
    <property type="entry name" value="ZFP36-like"/>
</dbReference>
<evidence type="ECO:0000256" key="4">
    <source>
        <dbReference type="ARBA" id="ARBA00022833"/>
    </source>
</evidence>
<keyword evidence="2" id="KW-0677">Repeat</keyword>
<dbReference type="SMART" id="SM00356">
    <property type="entry name" value="ZnF_C3H1"/>
    <property type="match status" value="3"/>
</dbReference>
<evidence type="ECO:0000256" key="5">
    <source>
        <dbReference type="PROSITE-ProRule" id="PRU00723"/>
    </source>
</evidence>
<reference evidence="8" key="1">
    <citation type="submission" date="2017-04" db="EMBL/GenBank/DDBJ databases">
        <title>Plasmodium gonderi genome.</title>
        <authorList>
            <person name="Arisue N."/>
            <person name="Honma H."/>
            <person name="Kawai S."/>
            <person name="Tougan T."/>
            <person name="Tanabe K."/>
            <person name="Horii T."/>
        </authorList>
    </citation>
    <scope>NUCLEOTIDE SEQUENCE [LARGE SCALE GENOMIC DNA]</scope>
    <source>
        <strain evidence="8">ATCC 30045</strain>
    </source>
</reference>
<dbReference type="OMA" id="CNPNCKY"/>
<feature type="domain" description="C3H1-type" evidence="6">
    <location>
        <begin position="22"/>
        <end position="49"/>
    </location>
</feature>
<dbReference type="Gene3D" id="4.10.1000.10">
    <property type="entry name" value="Zinc finger, CCCH-type"/>
    <property type="match status" value="1"/>
</dbReference>
<evidence type="ECO:0000256" key="2">
    <source>
        <dbReference type="ARBA" id="ARBA00022737"/>
    </source>
</evidence>
<dbReference type="PANTHER" id="PTHR12547">
    <property type="entry name" value="CCCH ZINC FINGER/TIS11-RELATED"/>
    <property type="match status" value="1"/>
</dbReference>
<dbReference type="PROSITE" id="PS50103">
    <property type="entry name" value="ZF_C3H1"/>
    <property type="match status" value="2"/>
</dbReference>
<name>A0A1Y1JDB3_PLAGO</name>
<sequence length="494" mass="57417">MHSYIHIKSCKMNQSAEIKHQFSKTKICRHFLENRCTNKGNCNYAHVLEELRPLPNLENTKLCKSIKKKVPCLNPNCKYAHRIETLQPSTNLATYKTTLCYFWKKKKCMNQDKCRFAHGIEEIRPLRVPNEMKNVETQLPLTDRNDNSCVEKHQQKMKQKGQQKKELCTVYGKKWGKKWGPNEGKSKGKYEGNIWEENGRKYWNSEKHIARTDHTTEKNFNLLLEEETPQNVTTNLSLFDNTPTLENGLFQLNENFLNIYNRATSKVNAWPTSQKKTYSDAHEQNETNVKKESMENFILDMGFMNFDYLMDDTEVSNYDLFGDNSLDINLENLRNRNFGRRQSVSMSRSNVEDVDRSQNMDMGMSQGAYMNKGKCISMSRSQDIILDWSTQVSESNSLDIFLERHQNIGKIINTNHGVSKHHDRILHRCNSPTMGKSIGICNDQCNSENTESNEFFFSLNDISPEEVINDSELFTKLCKSIKGASKNFENICTY</sequence>
<keyword evidence="1 5" id="KW-0479">Metal-binding</keyword>
<keyword evidence="3 5" id="KW-0863">Zinc-finger</keyword>
<feature type="zinc finger region" description="C3H1-type" evidence="5">
    <location>
        <begin position="94"/>
        <end position="121"/>
    </location>
</feature>
<accession>A0A1Y1JDB3</accession>
<dbReference type="SUPFAM" id="SSF90229">
    <property type="entry name" value="CCCH zinc finger"/>
    <property type="match status" value="2"/>
</dbReference>
<organism evidence="7 8">
    <name type="scientific">Plasmodium gonderi</name>
    <dbReference type="NCBI Taxonomy" id="77519"/>
    <lineage>
        <taxon>Eukaryota</taxon>
        <taxon>Sar</taxon>
        <taxon>Alveolata</taxon>
        <taxon>Apicomplexa</taxon>
        <taxon>Aconoidasida</taxon>
        <taxon>Haemosporida</taxon>
        <taxon>Plasmodiidae</taxon>
        <taxon>Plasmodium</taxon>
        <taxon>Plasmodium (Plasmodium)</taxon>
    </lineage>
</organism>
<gene>
    <name evidence="7" type="ORF">PGO_080730</name>
</gene>
<evidence type="ECO:0000256" key="1">
    <source>
        <dbReference type="ARBA" id="ARBA00022723"/>
    </source>
</evidence>
<dbReference type="Proteomes" id="UP000195521">
    <property type="component" value="Unassembled WGS sequence"/>
</dbReference>
<keyword evidence="8" id="KW-1185">Reference proteome</keyword>